<feature type="domain" description="PAC" evidence="12">
    <location>
        <begin position="278"/>
        <end position="330"/>
    </location>
</feature>
<dbReference type="SUPFAM" id="SSF55781">
    <property type="entry name" value="GAF domain-like"/>
    <property type="match status" value="1"/>
</dbReference>
<feature type="domain" description="Histidine kinase" evidence="10">
    <location>
        <begin position="481"/>
        <end position="695"/>
    </location>
</feature>
<gene>
    <name evidence="13" type="ORF">ACERLL_08725</name>
</gene>
<evidence type="ECO:0000313" key="13">
    <source>
        <dbReference type="EMBL" id="MFA9460907.1"/>
    </source>
</evidence>
<keyword evidence="5" id="KW-0547">Nucleotide-binding</keyword>
<dbReference type="Pfam" id="PF00989">
    <property type="entry name" value="PAS"/>
    <property type="match status" value="1"/>
</dbReference>
<evidence type="ECO:0000256" key="5">
    <source>
        <dbReference type="ARBA" id="ARBA00022741"/>
    </source>
</evidence>
<reference evidence="13 14" key="1">
    <citation type="submission" date="2024-08" db="EMBL/GenBank/DDBJ databases">
        <title>Whole-genome sequencing of halo(alkali)philic microorganisms from hypersaline lakes.</title>
        <authorList>
            <person name="Sorokin D.Y."/>
            <person name="Merkel A.Y."/>
            <person name="Messina E."/>
            <person name="Yakimov M."/>
        </authorList>
    </citation>
    <scope>NUCLEOTIDE SEQUENCE [LARGE SCALE GENOMIC DNA]</scope>
    <source>
        <strain evidence="13 14">Cl-TMA</strain>
    </source>
</reference>
<dbReference type="SUPFAM" id="SSF55785">
    <property type="entry name" value="PYP-like sensor domain (PAS domain)"/>
    <property type="match status" value="2"/>
</dbReference>
<dbReference type="InterPro" id="IPR029016">
    <property type="entry name" value="GAF-like_dom_sf"/>
</dbReference>
<dbReference type="Proteomes" id="UP001575181">
    <property type="component" value="Unassembled WGS sequence"/>
</dbReference>
<dbReference type="InterPro" id="IPR003594">
    <property type="entry name" value="HATPase_dom"/>
</dbReference>
<keyword evidence="6" id="KW-0418">Kinase</keyword>
<keyword evidence="8" id="KW-0902">Two-component regulatory system</keyword>
<evidence type="ECO:0000256" key="2">
    <source>
        <dbReference type="ARBA" id="ARBA00012438"/>
    </source>
</evidence>
<name>A0ABV4TUB7_9GAMM</name>
<dbReference type="InterPro" id="IPR000700">
    <property type="entry name" value="PAS-assoc_C"/>
</dbReference>
<dbReference type="PROSITE" id="PS50109">
    <property type="entry name" value="HIS_KIN"/>
    <property type="match status" value="1"/>
</dbReference>
<dbReference type="SMART" id="SM00086">
    <property type="entry name" value="PAC"/>
    <property type="match status" value="2"/>
</dbReference>
<comment type="caution">
    <text evidence="13">The sequence shown here is derived from an EMBL/GenBank/DDBJ whole genome shotgun (WGS) entry which is preliminary data.</text>
</comment>
<sequence>MGSSGADALLYLDAAARELRARVAREDDERRACRRGLELIVERLAVPCGVLLFVDDPDRADECIQAGAASAAAGLPGLLRDPGILHAPLPEAEVLSPERLNAGPGSARAARQSPSPGSLLALPLLLPRDGEGRIYLPERTDGSPFTAEDLAFANQLGIAFALSLARRPLPERRAVPEESFRPRVAESGKTAIPHAHPGRRSPAGDGECLGLLLDQVCSAVIATDTDMRITFWNRHAEHLYQWRAKEVLGRSIFEVTVPEVSETEARAIMRVVDEQGSWDGEYAVRRKDGTRFPARVVNTKLRDSAGEPLGYVGVSLDITAFKRAESALQESEARYRALYERSRDAIMIWDASNSRFTAANPATLAMFGAREEADITALDPEALSPVRQPDGRSSAAKARELIDMALESGGHFFEWTHRRLDGTLFPATVQLTRMELDGRVWLKATVRDITEQRRAEETAWRRLLELAHVARISTMGEMATQMAHELHQPLTAVRNYSSIARSLLAEDAPPPVREALERLDHQARHAAQLVRRVRDFVRQPGCQWDNFDFNAVLEEVLILAGLELEAHGAELEARWGEDLPPVWGCAILIQQVALNLLRNAAEALGELADPDRPRRIILETRRRPGGVEMAVHDTGPGLGADPEVVFTPFWTSKTGGMGMGLRISRSILEQHGSTLRAESGREGGATFRFTLPVREAGH</sequence>
<dbReference type="InterPro" id="IPR001610">
    <property type="entry name" value="PAC"/>
</dbReference>
<keyword evidence="4" id="KW-0808">Transferase</keyword>
<evidence type="ECO:0000256" key="3">
    <source>
        <dbReference type="ARBA" id="ARBA00022553"/>
    </source>
</evidence>
<dbReference type="InterPro" id="IPR036097">
    <property type="entry name" value="HisK_dim/P_sf"/>
</dbReference>
<protein>
    <recommendedName>
        <fullName evidence="2">histidine kinase</fullName>
        <ecNumber evidence="2">2.7.13.3</ecNumber>
    </recommendedName>
</protein>
<dbReference type="Pfam" id="PF02518">
    <property type="entry name" value="HATPase_c"/>
    <property type="match status" value="1"/>
</dbReference>
<dbReference type="Pfam" id="PF00512">
    <property type="entry name" value="HisKA"/>
    <property type="match status" value="1"/>
</dbReference>
<dbReference type="SMART" id="SM00091">
    <property type="entry name" value="PAS"/>
    <property type="match status" value="2"/>
</dbReference>
<feature type="domain" description="PAS" evidence="11">
    <location>
        <begin position="212"/>
        <end position="275"/>
    </location>
</feature>
<dbReference type="PROSITE" id="PS50113">
    <property type="entry name" value="PAC"/>
    <property type="match status" value="1"/>
</dbReference>
<dbReference type="EC" id="2.7.13.3" evidence="2"/>
<evidence type="ECO:0000259" key="12">
    <source>
        <dbReference type="PROSITE" id="PS50113"/>
    </source>
</evidence>
<dbReference type="PROSITE" id="PS50112">
    <property type="entry name" value="PAS"/>
    <property type="match status" value="2"/>
</dbReference>
<dbReference type="InterPro" id="IPR003661">
    <property type="entry name" value="HisK_dim/P_dom"/>
</dbReference>
<evidence type="ECO:0000256" key="9">
    <source>
        <dbReference type="SAM" id="MobiDB-lite"/>
    </source>
</evidence>
<proteinExistence type="predicted"/>
<evidence type="ECO:0000256" key="7">
    <source>
        <dbReference type="ARBA" id="ARBA00022840"/>
    </source>
</evidence>
<dbReference type="EMBL" id="JBGUAW010000005">
    <property type="protein sequence ID" value="MFA9460907.1"/>
    <property type="molecule type" value="Genomic_DNA"/>
</dbReference>
<evidence type="ECO:0000256" key="8">
    <source>
        <dbReference type="ARBA" id="ARBA00023012"/>
    </source>
</evidence>
<feature type="compositionally biased region" description="Basic and acidic residues" evidence="9">
    <location>
        <begin position="172"/>
        <end position="186"/>
    </location>
</feature>
<evidence type="ECO:0000256" key="6">
    <source>
        <dbReference type="ARBA" id="ARBA00022777"/>
    </source>
</evidence>
<dbReference type="Gene3D" id="1.10.287.130">
    <property type="match status" value="1"/>
</dbReference>
<organism evidence="13 14">
    <name type="scientific">Thiohalorhabdus methylotrophus</name>
    <dbReference type="NCBI Taxonomy" id="3242694"/>
    <lineage>
        <taxon>Bacteria</taxon>
        <taxon>Pseudomonadati</taxon>
        <taxon>Pseudomonadota</taxon>
        <taxon>Gammaproteobacteria</taxon>
        <taxon>Thiohalorhabdales</taxon>
        <taxon>Thiohalorhabdaceae</taxon>
        <taxon>Thiohalorhabdus</taxon>
    </lineage>
</organism>
<evidence type="ECO:0000256" key="1">
    <source>
        <dbReference type="ARBA" id="ARBA00000085"/>
    </source>
</evidence>
<dbReference type="Gene3D" id="3.30.450.40">
    <property type="match status" value="1"/>
</dbReference>
<dbReference type="InterPro" id="IPR000014">
    <property type="entry name" value="PAS"/>
</dbReference>
<dbReference type="PRINTS" id="PR00344">
    <property type="entry name" value="BCTRLSENSOR"/>
</dbReference>
<dbReference type="NCBIfam" id="TIGR00229">
    <property type="entry name" value="sensory_box"/>
    <property type="match status" value="2"/>
</dbReference>
<dbReference type="InterPro" id="IPR005467">
    <property type="entry name" value="His_kinase_dom"/>
</dbReference>
<dbReference type="InterPro" id="IPR004358">
    <property type="entry name" value="Sig_transdc_His_kin-like_C"/>
</dbReference>
<evidence type="ECO:0000259" key="10">
    <source>
        <dbReference type="PROSITE" id="PS50109"/>
    </source>
</evidence>
<dbReference type="SMART" id="SM00387">
    <property type="entry name" value="HATPase_c"/>
    <property type="match status" value="1"/>
</dbReference>
<keyword evidence="3" id="KW-0597">Phosphoprotein</keyword>
<dbReference type="InterPro" id="IPR013767">
    <property type="entry name" value="PAS_fold"/>
</dbReference>
<dbReference type="SUPFAM" id="SSF47384">
    <property type="entry name" value="Homodimeric domain of signal transducing histidine kinase"/>
    <property type="match status" value="1"/>
</dbReference>
<comment type="catalytic activity">
    <reaction evidence="1">
        <text>ATP + protein L-histidine = ADP + protein N-phospho-L-histidine.</text>
        <dbReference type="EC" id="2.7.13.3"/>
    </reaction>
</comment>
<dbReference type="Gene3D" id="3.30.450.20">
    <property type="entry name" value="PAS domain"/>
    <property type="match status" value="2"/>
</dbReference>
<dbReference type="CDD" id="cd00130">
    <property type="entry name" value="PAS"/>
    <property type="match status" value="1"/>
</dbReference>
<dbReference type="Gene3D" id="3.30.565.10">
    <property type="entry name" value="Histidine kinase-like ATPase, C-terminal domain"/>
    <property type="match status" value="1"/>
</dbReference>
<dbReference type="InterPro" id="IPR035965">
    <property type="entry name" value="PAS-like_dom_sf"/>
</dbReference>
<dbReference type="SMART" id="SM00388">
    <property type="entry name" value="HisKA"/>
    <property type="match status" value="1"/>
</dbReference>
<dbReference type="PANTHER" id="PTHR43065">
    <property type="entry name" value="SENSOR HISTIDINE KINASE"/>
    <property type="match status" value="1"/>
</dbReference>
<feature type="region of interest" description="Disordered" evidence="9">
    <location>
        <begin position="172"/>
        <end position="203"/>
    </location>
</feature>
<evidence type="ECO:0000259" key="11">
    <source>
        <dbReference type="PROSITE" id="PS50112"/>
    </source>
</evidence>
<dbReference type="CDD" id="cd00082">
    <property type="entry name" value="HisKA"/>
    <property type="match status" value="1"/>
</dbReference>
<dbReference type="InterPro" id="IPR036890">
    <property type="entry name" value="HATPase_C_sf"/>
</dbReference>
<keyword evidence="14" id="KW-1185">Reference proteome</keyword>
<dbReference type="RefSeq" id="WP_373655691.1">
    <property type="nucleotide sequence ID" value="NZ_JBGUAW010000005.1"/>
</dbReference>
<dbReference type="SUPFAM" id="SSF55874">
    <property type="entry name" value="ATPase domain of HSP90 chaperone/DNA topoisomerase II/histidine kinase"/>
    <property type="match status" value="1"/>
</dbReference>
<evidence type="ECO:0000256" key="4">
    <source>
        <dbReference type="ARBA" id="ARBA00022679"/>
    </source>
</evidence>
<dbReference type="PANTHER" id="PTHR43065:SF10">
    <property type="entry name" value="PEROXIDE STRESS-ACTIVATED HISTIDINE KINASE MAK3"/>
    <property type="match status" value="1"/>
</dbReference>
<feature type="domain" description="PAS" evidence="11">
    <location>
        <begin position="331"/>
        <end position="409"/>
    </location>
</feature>
<dbReference type="Pfam" id="PF13426">
    <property type="entry name" value="PAS_9"/>
    <property type="match status" value="1"/>
</dbReference>
<evidence type="ECO:0000313" key="14">
    <source>
        <dbReference type="Proteomes" id="UP001575181"/>
    </source>
</evidence>
<accession>A0ABV4TUB7</accession>
<keyword evidence="7" id="KW-0067">ATP-binding</keyword>